<gene>
    <name evidence="7" type="primary">rsmA</name>
    <name evidence="7" type="synonym">ksgA</name>
    <name evidence="11" type="ORF">DUE52_08455</name>
</gene>
<comment type="caution">
    <text evidence="11">The sequence shown here is derived from an EMBL/GenBank/DDBJ whole genome shotgun (WGS) entry which is preliminary data.</text>
</comment>
<comment type="function">
    <text evidence="7">Specifically dimethylates two adjacent adenosines (A1518 and A1519) in the loop of a conserved hairpin near the 3'-end of 16S rRNA in the 30S particle. May play a critical role in biogenesis of 30S subunits.</text>
</comment>
<dbReference type="RefSeq" id="WP_114405561.1">
    <property type="nucleotide sequence ID" value="NZ_QOWE01000006.1"/>
</dbReference>
<dbReference type="PANTHER" id="PTHR11727:SF7">
    <property type="entry name" value="DIMETHYLADENOSINE TRANSFERASE-RELATED"/>
    <property type="match status" value="1"/>
</dbReference>
<dbReference type="AlphaFoldDB" id="A0A368JT52"/>
<dbReference type="PROSITE" id="PS51689">
    <property type="entry name" value="SAM_RNA_A_N6_MT"/>
    <property type="match status" value="1"/>
</dbReference>
<dbReference type="Proteomes" id="UP000253383">
    <property type="component" value="Unassembled WGS sequence"/>
</dbReference>
<dbReference type="InterPro" id="IPR020598">
    <property type="entry name" value="rRNA_Ade_methylase_Trfase_N"/>
</dbReference>
<evidence type="ECO:0000256" key="4">
    <source>
        <dbReference type="ARBA" id="ARBA00022679"/>
    </source>
</evidence>
<protein>
    <recommendedName>
        <fullName evidence="7">Ribosomal RNA small subunit methyltransferase A</fullName>
        <ecNumber evidence="7">2.1.1.182</ecNumber>
    </recommendedName>
    <alternativeName>
        <fullName evidence="7">16S rRNA (adenine(1518)-N(6)/adenine(1519)-N(6))-dimethyltransferase</fullName>
    </alternativeName>
    <alternativeName>
        <fullName evidence="7">16S rRNA dimethyladenosine transferase</fullName>
    </alternativeName>
    <alternativeName>
        <fullName evidence="7">16S rRNA dimethylase</fullName>
    </alternativeName>
    <alternativeName>
        <fullName evidence="7">S-adenosylmethionine-6-N', N'-adenosyl(rRNA) dimethyltransferase</fullName>
    </alternativeName>
</protein>
<dbReference type="GO" id="GO:0005829">
    <property type="term" value="C:cytosol"/>
    <property type="evidence" value="ECO:0007669"/>
    <property type="project" value="TreeGrafter"/>
</dbReference>
<proteinExistence type="inferred from homology"/>
<dbReference type="InterPro" id="IPR023165">
    <property type="entry name" value="rRNA_Ade_diMease-like_C"/>
</dbReference>
<evidence type="ECO:0000313" key="11">
    <source>
        <dbReference type="EMBL" id="RCR69864.1"/>
    </source>
</evidence>
<evidence type="ECO:0000256" key="1">
    <source>
        <dbReference type="ARBA" id="ARBA00022490"/>
    </source>
</evidence>
<comment type="similarity">
    <text evidence="7">Belongs to the class I-like SAM-binding methyltransferase superfamily. rRNA adenine N(6)-methyltransferase family. RsmA subfamily.</text>
</comment>
<dbReference type="Gene3D" id="1.10.8.100">
    <property type="entry name" value="Ribosomal RNA adenine dimethylase-like, domain 2"/>
    <property type="match status" value="1"/>
</dbReference>
<sequence>MPVRSYGKPSKRATSDREQSFRGDAVRAKKHLGQHFLKDLSIAERIAGLLSGHNGYKTVLEIGPGMGVLTQYLLGPDLPFTTHVIEIDTESIAYLTAHFPMLRGRILDGDFLKKDLSVLFQEPVAIIGNFPYNISSQILFKVLDHRQQVQEVVCMLQQEVAQRIASPPGNKDYGILSVLLQAYYDIRYEFTVDASVFSPPPKVQSGVISLRRNTVVALPCDEKKFVQVVKQGFNNRRKTLRNALKPLNPPESMLSHPLLDKRAEQLGVPEFVQLTLLMMNGE</sequence>
<dbReference type="EC" id="2.1.1.182" evidence="7"/>
<dbReference type="Gene3D" id="3.40.50.150">
    <property type="entry name" value="Vaccinia Virus protein VP39"/>
    <property type="match status" value="1"/>
</dbReference>
<evidence type="ECO:0000256" key="9">
    <source>
        <dbReference type="SAM" id="MobiDB-lite"/>
    </source>
</evidence>
<evidence type="ECO:0000256" key="7">
    <source>
        <dbReference type="HAMAP-Rule" id="MF_00607"/>
    </source>
</evidence>
<feature type="compositionally biased region" description="Basic and acidic residues" evidence="9">
    <location>
        <begin position="13"/>
        <end position="22"/>
    </location>
</feature>
<organism evidence="11 12">
    <name type="scientific">Larkinella punicea</name>
    <dbReference type="NCBI Taxonomy" id="2315727"/>
    <lineage>
        <taxon>Bacteria</taxon>
        <taxon>Pseudomonadati</taxon>
        <taxon>Bacteroidota</taxon>
        <taxon>Cytophagia</taxon>
        <taxon>Cytophagales</taxon>
        <taxon>Spirosomataceae</taxon>
        <taxon>Larkinella</taxon>
    </lineage>
</organism>
<comment type="catalytic activity">
    <reaction evidence="7">
        <text>adenosine(1518)/adenosine(1519) in 16S rRNA + 4 S-adenosyl-L-methionine = N(6)-dimethyladenosine(1518)/N(6)-dimethyladenosine(1519) in 16S rRNA + 4 S-adenosyl-L-homocysteine + 4 H(+)</text>
        <dbReference type="Rhea" id="RHEA:19609"/>
        <dbReference type="Rhea" id="RHEA-COMP:10232"/>
        <dbReference type="Rhea" id="RHEA-COMP:10233"/>
        <dbReference type="ChEBI" id="CHEBI:15378"/>
        <dbReference type="ChEBI" id="CHEBI:57856"/>
        <dbReference type="ChEBI" id="CHEBI:59789"/>
        <dbReference type="ChEBI" id="CHEBI:74411"/>
        <dbReference type="ChEBI" id="CHEBI:74493"/>
        <dbReference type="EC" id="2.1.1.182"/>
    </reaction>
</comment>
<accession>A0A368JT52</accession>
<keyword evidence="5 7" id="KW-0949">S-adenosyl-L-methionine</keyword>
<evidence type="ECO:0000256" key="5">
    <source>
        <dbReference type="ARBA" id="ARBA00022691"/>
    </source>
</evidence>
<dbReference type="SMART" id="SM00650">
    <property type="entry name" value="rADc"/>
    <property type="match status" value="1"/>
</dbReference>
<dbReference type="OrthoDB" id="9814755at2"/>
<feature type="binding site" evidence="7 8">
    <location>
        <position position="110"/>
    </location>
    <ligand>
        <name>S-adenosyl-L-methionine</name>
        <dbReference type="ChEBI" id="CHEBI:59789"/>
    </ligand>
</feature>
<keyword evidence="2 7" id="KW-0698">rRNA processing</keyword>
<evidence type="ECO:0000256" key="6">
    <source>
        <dbReference type="ARBA" id="ARBA00022884"/>
    </source>
</evidence>
<feature type="region of interest" description="Disordered" evidence="9">
    <location>
        <begin position="1"/>
        <end position="22"/>
    </location>
</feature>
<reference evidence="11 12" key="1">
    <citation type="submission" date="2018-07" db="EMBL/GenBank/DDBJ databases">
        <title>Genome analysis of Larkinella rosea.</title>
        <authorList>
            <person name="Zhou Z."/>
            <person name="Wang G."/>
        </authorList>
    </citation>
    <scope>NUCLEOTIDE SEQUENCE [LARGE SCALE GENOMIC DNA]</scope>
    <source>
        <strain evidence="12">zzj9</strain>
    </source>
</reference>
<evidence type="ECO:0000256" key="3">
    <source>
        <dbReference type="ARBA" id="ARBA00022603"/>
    </source>
</evidence>
<dbReference type="InterPro" id="IPR029063">
    <property type="entry name" value="SAM-dependent_MTases_sf"/>
</dbReference>
<evidence type="ECO:0000259" key="10">
    <source>
        <dbReference type="SMART" id="SM00650"/>
    </source>
</evidence>
<feature type="binding site" evidence="7 8">
    <location>
        <position position="37"/>
    </location>
    <ligand>
        <name>S-adenosyl-L-methionine</name>
        <dbReference type="ChEBI" id="CHEBI:59789"/>
    </ligand>
</feature>
<evidence type="ECO:0000313" key="12">
    <source>
        <dbReference type="Proteomes" id="UP000253383"/>
    </source>
</evidence>
<dbReference type="SUPFAM" id="SSF53335">
    <property type="entry name" value="S-adenosyl-L-methionine-dependent methyltransferases"/>
    <property type="match status" value="1"/>
</dbReference>
<dbReference type="InterPro" id="IPR001737">
    <property type="entry name" value="KsgA/Erm"/>
</dbReference>
<feature type="binding site" evidence="7 8">
    <location>
        <position position="63"/>
    </location>
    <ligand>
        <name>S-adenosyl-L-methionine</name>
        <dbReference type="ChEBI" id="CHEBI:59789"/>
    </ligand>
</feature>
<dbReference type="HAMAP" id="MF_00607">
    <property type="entry name" value="16SrRNA_methyltr_A"/>
    <property type="match status" value="1"/>
</dbReference>
<keyword evidence="4 7" id="KW-0808">Transferase</keyword>
<evidence type="ECO:0000256" key="8">
    <source>
        <dbReference type="PROSITE-ProRule" id="PRU01026"/>
    </source>
</evidence>
<dbReference type="GO" id="GO:0003723">
    <property type="term" value="F:RNA binding"/>
    <property type="evidence" value="ECO:0007669"/>
    <property type="project" value="UniProtKB-UniRule"/>
</dbReference>
<feature type="binding site" evidence="7 8">
    <location>
        <position position="129"/>
    </location>
    <ligand>
        <name>S-adenosyl-L-methionine</name>
        <dbReference type="ChEBI" id="CHEBI:59789"/>
    </ligand>
</feature>
<feature type="binding site" evidence="7 8">
    <location>
        <position position="35"/>
    </location>
    <ligand>
        <name>S-adenosyl-L-methionine</name>
        <dbReference type="ChEBI" id="CHEBI:59789"/>
    </ligand>
</feature>
<feature type="domain" description="Ribosomal RNA adenine methylase transferase N-terminal" evidence="10">
    <location>
        <begin position="42"/>
        <end position="214"/>
    </location>
</feature>
<keyword evidence="1 7" id="KW-0963">Cytoplasm</keyword>
<comment type="subcellular location">
    <subcellularLocation>
        <location evidence="7">Cytoplasm</location>
    </subcellularLocation>
</comment>
<dbReference type="Pfam" id="PF00398">
    <property type="entry name" value="RrnaAD"/>
    <property type="match status" value="1"/>
</dbReference>
<keyword evidence="6 7" id="KW-0694">RNA-binding</keyword>
<name>A0A368JT52_9BACT</name>
<dbReference type="InterPro" id="IPR011530">
    <property type="entry name" value="rRNA_adenine_dimethylase"/>
</dbReference>
<dbReference type="GO" id="GO:0052908">
    <property type="term" value="F:16S rRNA (adenine(1518)-N(6)/adenine(1519)-N(6))-dimethyltransferase activity"/>
    <property type="evidence" value="ECO:0007669"/>
    <property type="project" value="UniProtKB-EC"/>
</dbReference>
<dbReference type="EMBL" id="QOWE01000006">
    <property type="protein sequence ID" value="RCR69864.1"/>
    <property type="molecule type" value="Genomic_DNA"/>
</dbReference>
<evidence type="ECO:0000256" key="2">
    <source>
        <dbReference type="ARBA" id="ARBA00022552"/>
    </source>
</evidence>
<keyword evidence="12" id="KW-1185">Reference proteome</keyword>
<feature type="binding site" evidence="7 8">
    <location>
        <position position="86"/>
    </location>
    <ligand>
        <name>S-adenosyl-L-methionine</name>
        <dbReference type="ChEBI" id="CHEBI:59789"/>
    </ligand>
</feature>
<keyword evidence="3 7" id="KW-0489">Methyltransferase</keyword>
<dbReference type="NCBIfam" id="TIGR00755">
    <property type="entry name" value="ksgA"/>
    <property type="match status" value="1"/>
</dbReference>
<dbReference type="PANTHER" id="PTHR11727">
    <property type="entry name" value="DIMETHYLADENOSINE TRANSFERASE"/>
    <property type="match status" value="1"/>
</dbReference>